<evidence type="ECO:0000256" key="1">
    <source>
        <dbReference type="SAM" id="Phobius"/>
    </source>
</evidence>
<protein>
    <submittedName>
        <fullName evidence="2">Uncharacterized protein</fullName>
    </submittedName>
</protein>
<gene>
    <name evidence="2" type="ORF">ACD_49C00067G0020</name>
</gene>
<comment type="caution">
    <text evidence="2">The sequence shown here is derived from an EMBL/GenBank/DDBJ whole genome shotgun (WGS) entry which is preliminary data.</text>
</comment>
<keyword evidence="1" id="KW-1133">Transmembrane helix</keyword>
<proteinExistence type="predicted"/>
<reference evidence="2" key="1">
    <citation type="journal article" date="2012" name="Science">
        <title>Fermentation, hydrogen, and sulfur metabolism in multiple uncultivated bacterial phyla.</title>
        <authorList>
            <person name="Wrighton K.C."/>
            <person name="Thomas B.C."/>
            <person name="Sharon I."/>
            <person name="Miller C.S."/>
            <person name="Castelle C.J."/>
            <person name="VerBerkmoes N.C."/>
            <person name="Wilkins M.J."/>
            <person name="Hettich R.L."/>
            <person name="Lipton M.S."/>
            <person name="Williams K.H."/>
            <person name="Long P.E."/>
            <person name="Banfield J.F."/>
        </authorList>
    </citation>
    <scope>NUCLEOTIDE SEQUENCE [LARGE SCALE GENOMIC DNA]</scope>
</reference>
<sequence>MKTTLKHLISKIGNWLLVSIWFTLGIWIFGIIYAYTWTAQPNVWAGSWLTASAWNDMINNIGYLKENVDAKLATNGNGSALTWLTKSQVGLWNVDNTSDLNKPISTAVQAALNLKADSSSNCTKIPLYNKTTLLKTISCVVSSQTTILTTTCTPTYATFCDYRQMTTCTLFWYLCQ</sequence>
<dbReference type="AlphaFoldDB" id="K2BUW6"/>
<keyword evidence="1" id="KW-0812">Transmembrane</keyword>
<organism evidence="2">
    <name type="scientific">uncultured bacterium</name>
    <name type="common">gcode 4</name>
    <dbReference type="NCBI Taxonomy" id="1234023"/>
    <lineage>
        <taxon>Bacteria</taxon>
        <taxon>environmental samples</taxon>
    </lineage>
</organism>
<accession>K2BUW6</accession>
<dbReference type="EMBL" id="AMFJ01021653">
    <property type="protein sequence ID" value="EKD66034.1"/>
    <property type="molecule type" value="Genomic_DNA"/>
</dbReference>
<evidence type="ECO:0000313" key="2">
    <source>
        <dbReference type="EMBL" id="EKD66034.1"/>
    </source>
</evidence>
<name>K2BUW6_9BACT</name>
<keyword evidence="1" id="KW-0472">Membrane</keyword>
<feature type="transmembrane region" description="Helical" evidence="1">
    <location>
        <begin position="12"/>
        <end position="35"/>
    </location>
</feature>